<reference evidence="1" key="1">
    <citation type="submission" date="2014-12" db="EMBL/GenBank/DDBJ databases">
        <title>Insight into the proteome of Arion vulgaris.</title>
        <authorList>
            <person name="Aradska J."/>
            <person name="Bulat T."/>
            <person name="Smidak R."/>
            <person name="Sarate P."/>
            <person name="Gangsoo J."/>
            <person name="Sialana F."/>
            <person name="Bilban M."/>
            <person name="Lubec G."/>
        </authorList>
    </citation>
    <scope>NUCLEOTIDE SEQUENCE</scope>
    <source>
        <tissue evidence="1">Skin</tissue>
    </source>
</reference>
<dbReference type="Gene3D" id="3.40.50.300">
    <property type="entry name" value="P-loop containing nucleotide triphosphate hydrolases"/>
    <property type="match status" value="1"/>
</dbReference>
<gene>
    <name evidence="1" type="primary">ORF165123</name>
</gene>
<evidence type="ECO:0008006" key="2">
    <source>
        <dbReference type="Google" id="ProtNLM"/>
    </source>
</evidence>
<evidence type="ECO:0000313" key="1">
    <source>
        <dbReference type="EMBL" id="CEK88408.1"/>
    </source>
</evidence>
<sequence>MTKTVQKFVSTITILIKRLHFKCPYYQTGLSTEGINQMSDKKYIIVGIGGATNSGKSTTSSMLCKVLPHSEWICQDNYFLEPDDPHVEITDGYQNWDTLSSLKIDMMIKDVKDWIKRQQNNTGTSILIVEGFLLFNVSELTTLFEKKYFITISKEICVERRKQREYNPPDTPGYFDKIVWPSYLQYLDALQSQNDIEYIDGHTDLETIYKTILNKIETALQKEPVNGIMN</sequence>
<dbReference type="SUPFAM" id="SSF52540">
    <property type="entry name" value="P-loop containing nucleoside triphosphate hydrolases"/>
    <property type="match status" value="1"/>
</dbReference>
<dbReference type="Pfam" id="PF13238">
    <property type="entry name" value="AAA_18"/>
    <property type="match status" value="1"/>
</dbReference>
<dbReference type="AlphaFoldDB" id="A0A0B7B5V9"/>
<accession>A0A0B7B5V9</accession>
<protein>
    <recommendedName>
        <fullName evidence="2">Phosphoribulokinase/uridine kinase domain-containing protein</fullName>
    </recommendedName>
</protein>
<organism evidence="1">
    <name type="scientific">Arion vulgaris</name>
    <dbReference type="NCBI Taxonomy" id="1028688"/>
    <lineage>
        <taxon>Eukaryota</taxon>
        <taxon>Metazoa</taxon>
        <taxon>Spiralia</taxon>
        <taxon>Lophotrochozoa</taxon>
        <taxon>Mollusca</taxon>
        <taxon>Gastropoda</taxon>
        <taxon>Heterobranchia</taxon>
        <taxon>Euthyneura</taxon>
        <taxon>Panpulmonata</taxon>
        <taxon>Eupulmonata</taxon>
        <taxon>Stylommatophora</taxon>
        <taxon>Helicina</taxon>
        <taxon>Arionoidea</taxon>
        <taxon>Arionidae</taxon>
        <taxon>Arion</taxon>
    </lineage>
</organism>
<proteinExistence type="predicted"/>
<dbReference type="PANTHER" id="PTHR10285">
    <property type="entry name" value="URIDINE KINASE"/>
    <property type="match status" value="1"/>
</dbReference>
<dbReference type="InterPro" id="IPR027417">
    <property type="entry name" value="P-loop_NTPase"/>
</dbReference>
<dbReference type="EMBL" id="HACG01041543">
    <property type="protein sequence ID" value="CEK88408.1"/>
    <property type="molecule type" value="Transcribed_RNA"/>
</dbReference>
<name>A0A0B7B5V9_9EUPU</name>